<evidence type="ECO:0000313" key="9">
    <source>
        <dbReference type="EMBL" id="CAF4387063.1"/>
    </source>
</evidence>
<sequence length="55" mass="6259">VIVYVNKVGPYSNPQETYHYYSLPVCRPSKIVSKDLTLGEVLSGDRMAHSLYEIQ</sequence>
<protein>
    <recommendedName>
        <fullName evidence="8">Transmembrane 9 superfamily member</fullName>
    </recommendedName>
</protein>
<feature type="non-terminal residue" evidence="9">
    <location>
        <position position="55"/>
    </location>
</feature>
<dbReference type="GO" id="GO:0072657">
    <property type="term" value="P:protein localization to membrane"/>
    <property type="evidence" value="ECO:0007669"/>
    <property type="project" value="TreeGrafter"/>
</dbReference>
<reference evidence="9" key="1">
    <citation type="submission" date="2021-02" db="EMBL/GenBank/DDBJ databases">
        <authorList>
            <person name="Nowell W R."/>
        </authorList>
    </citation>
    <scope>NUCLEOTIDE SEQUENCE</scope>
</reference>
<gene>
    <name evidence="9" type="ORF">OKA104_LOCUS50671</name>
</gene>
<dbReference type="GO" id="GO:0000421">
    <property type="term" value="C:autophagosome membrane"/>
    <property type="evidence" value="ECO:0007669"/>
    <property type="project" value="UniProtKB-SubCell"/>
</dbReference>
<accession>A0A820NEQ4</accession>
<dbReference type="Proteomes" id="UP000663881">
    <property type="component" value="Unassembled WGS sequence"/>
</dbReference>
<dbReference type="InterPro" id="IPR004240">
    <property type="entry name" value="EMP70"/>
</dbReference>
<evidence type="ECO:0000256" key="6">
    <source>
        <dbReference type="ARBA" id="ARBA00023136"/>
    </source>
</evidence>
<keyword evidence="5" id="KW-1133">Transmembrane helix</keyword>
<evidence type="ECO:0000256" key="4">
    <source>
        <dbReference type="ARBA" id="ARBA00022729"/>
    </source>
</evidence>
<dbReference type="Pfam" id="PF02990">
    <property type="entry name" value="EMP70"/>
    <property type="match status" value="1"/>
</dbReference>
<proteinExistence type="inferred from homology"/>
<evidence type="ECO:0000256" key="5">
    <source>
        <dbReference type="ARBA" id="ARBA00022989"/>
    </source>
</evidence>
<organism evidence="9 10">
    <name type="scientific">Adineta steineri</name>
    <dbReference type="NCBI Taxonomy" id="433720"/>
    <lineage>
        <taxon>Eukaryota</taxon>
        <taxon>Metazoa</taxon>
        <taxon>Spiralia</taxon>
        <taxon>Gnathifera</taxon>
        <taxon>Rotifera</taxon>
        <taxon>Eurotatoria</taxon>
        <taxon>Bdelloidea</taxon>
        <taxon>Adinetida</taxon>
        <taxon>Adinetidae</taxon>
        <taxon>Adineta</taxon>
    </lineage>
</organism>
<comment type="subcellular location">
    <subcellularLocation>
        <location evidence="1">Cytoplasmic vesicle</location>
        <location evidence="1">Autophagosome membrane</location>
        <topology evidence="1">Multi-pass membrane protein</topology>
    </subcellularLocation>
</comment>
<evidence type="ECO:0000256" key="8">
    <source>
        <dbReference type="RuleBase" id="RU363079"/>
    </source>
</evidence>
<evidence type="ECO:0000256" key="3">
    <source>
        <dbReference type="ARBA" id="ARBA00022692"/>
    </source>
</evidence>
<keyword evidence="4" id="KW-0732">Signal</keyword>
<evidence type="ECO:0000313" key="10">
    <source>
        <dbReference type="Proteomes" id="UP000663881"/>
    </source>
</evidence>
<keyword evidence="6" id="KW-0472">Membrane</keyword>
<dbReference type="AlphaFoldDB" id="A0A820NEQ4"/>
<comment type="function">
    <text evidence="7">Plays an essential role in autophagy.</text>
</comment>
<dbReference type="PANTHER" id="PTHR10766:SF177">
    <property type="entry name" value="TRANSMEMBRANE 9 SUPERFAMILY MEMBER 1"/>
    <property type="match status" value="1"/>
</dbReference>
<feature type="non-terminal residue" evidence="9">
    <location>
        <position position="1"/>
    </location>
</feature>
<evidence type="ECO:0000256" key="1">
    <source>
        <dbReference type="ARBA" id="ARBA00004542"/>
    </source>
</evidence>
<evidence type="ECO:0000256" key="7">
    <source>
        <dbReference type="ARBA" id="ARBA00037688"/>
    </source>
</evidence>
<comment type="caution">
    <text evidence="9">The sequence shown here is derived from an EMBL/GenBank/DDBJ whole genome shotgun (WGS) entry which is preliminary data.</text>
</comment>
<keyword evidence="3" id="KW-0812">Transmembrane</keyword>
<comment type="similarity">
    <text evidence="2 8">Belongs to the nonaspanin (TM9SF) (TC 9.A.2) family.</text>
</comment>
<evidence type="ECO:0000256" key="2">
    <source>
        <dbReference type="ARBA" id="ARBA00005227"/>
    </source>
</evidence>
<dbReference type="EMBL" id="CAJOAY010025934">
    <property type="protein sequence ID" value="CAF4387063.1"/>
    <property type="molecule type" value="Genomic_DNA"/>
</dbReference>
<dbReference type="PANTHER" id="PTHR10766">
    <property type="entry name" value="TRANSMEMBRANE 9 SUPERFAMILY PROTEIN"/>
    <property type="match status" value="1"/>
</dbReference>
<name>A0A820NEQ4_9BILA</name>